<keyword evidence="3" id="KW-1185">Reference proteome</keyword>
<reference evidence="2 3" key="1">
    <citation type="submission" date="2020-07" db="EMBL/GenBank/DDBJ databases">
        <title>Sequencing the genomes of 1000 actinobacteria strains.</title>
        <authorList>
            <person name="Klenk H.-P."/>
        </authorList>
    </citation>
    <scope>NUCLEOTIDE SEQUENCE [LARGE SCALE GENOMIC DNA]</scope>
    <source>
        <strain evidence="2 3">DSM 44065</strain>
    </source>
</reference>
<dbReference type="RefSeq" id="WP_343050177.1">
    <property type="nucleotide sequence ID" value="NZ_BAABFH010000001.1"/>
</dbReference>
<comment type="caution">
    <text evidence="2">The sequence shown here is derived from an EMBL/GenBank/DDBJ whole genome shotgun (WGS) entry which is preliminary data.</text>
</comment>
<gene>
    <name evidence="2" type="ORF">HNR68_003168</name>
</gene>
<sequence>MRLELADGAPEHAGGAGRFAQPLTVAVRAAGRAGEPAHHGALALGLLVGGVQVDALEPVDHALVVLRQPPGPPHRRLAVQQRRAVGRGPLAQRGGHVEGAGVGVLPVPVLALAEPGQQDRALLQRLVQVQQAFDGGGQRLPQSRAGRAHPGRVVEGEVVALADVRFAHPGEQQPQVGVGVGGGADRGPRVPAEPLLVDQHDRGQPFHRVGVRAAPPRQPVAHERRVVLVDLVPGFGRDRVEDQGGLARTGDPGEHDQLAARQVQVERLQVVGAGAPDADRSTHAATVRTDAARS</sequence>
<protein>
    <submittedName>
        <fullName evidence="2">Uncharacterized protein</fullName>
    </submittedName>
</protein>
<evidence type="ECO:0000313" key="3">
    <source>
        <dbReference type="Proteomes" id="UP000587002"/>
    </source>
</evidence>
<evidence type="ECO:0000313" key="2">
    <source>
        <dbReference type="EMBL" id="NYI84538.1"/>
    </source>
</evidence>
<proteinExistence type="predicted"/>
<evidence type="ECO:0000256" key="1">
    <source>
        <dbReference type="SAM" id="MobiDB-lite"/>
    </source>
</evidence>
<dbReference type="EMBL" id="JACCFJ010000001">
    <property type="protein sequence ID" value="NYI84538.1"/>
    <property type="molecule type" value="Genomic_DNA"/>
</dbReference>
<dbReference type="AlphaFoldDB" id="A0A853AKH7"/>
<accession>A0A853AKH7</accession>
<organism evidence="2 3">
    <name type="scientific">Saccharopolyspora hordei</name>
    <dbReference type="NCBI Taxonomy" id="1838"/>
    <lineage>
        <taxon>Bacteria</taxon>
        <taxon>Bacillati</taxon>
        <taxon>Actinomycetota</taxon>
        <taxon>Actinomycetes</taxon>
        <taxon>Pseudonocardiales</taxon>
        <taxon>Pseudonocardiaceae</taxon>
        <taxon>Saccharopolyspora</taxon>
    </lineage>
</organism>
<name>A0A853AKH7_9PSEU</name>
<feature type="region of interest" description="Disordered" evidence="1">
    <location>
        <begin position="272"/>
        <end position="294"/>
    </location>
</feature>
<dbReference type="Proteomes" id="UP000587002">
    <property type="component" value="Unassembled WGS sequence"/>
</dbReference>